<dbReference type="InterPro" id="IPR036010">
    <property type="entry name" value="2Fe-2S_ferredoxin-like_sf"/>
</dbReference>
<dbReference type="PROSITE" id="PS51085">
    <property type="entry name" value="2FE2S_FER_2"/>
    <property type="match status" value="1"/>
</dbReference>
<dbReference type="PRINTS" id="PR00355">
    <property type="entry name" value="ADRENODOXIN"/>
</dbReference>
<evidence type="ECO:0000256" key="1">
    <source>
        <dbReference type="ARBA" id="ARBA00010914"/>
    </source>
</evidence>
<keyword evidence="5" id="KW-0411">Iron-sulfur</keyword>
<keyword evidence="2" id="KW-0001">2Fe-2S</keyword>
<dbReference type="EMBL" id="CP049989">
    <property type="protein sequence ID" value="QIM53457.1"/>
    <property type="molecule type" value="Genomic_DNA"/>
</dbReference>
<comment type="similarity">
    <text evidence="1">Belongs to the adrenodoxin/putidaredoxin family.</text>
</comment>
<evidence type="ECO:0000256" key="6">
    <source>
        <dbReference type="ARBA" id="ARBA00034078"/>
    </source>
</evidence>
<dbReference type="InterPro" id="IPR001055">
    <property type="entry name" value="Adrenodoxin-like"/>
</dbReference>
<dbReference type="InterPro" id="IPR018298">
    <property type="entry name" value="Adrenodoxin_Fe-S_BS"/>
</dbReference>
<dbReference type="GO" id="GO:0140647">
    <property type="term" value="P:P450-containing electron transport chain"/>
    <property type="evidence" value="ECO:0007669"/>
    <property type="project" value="InterPro"/>
</dbReference>
<keyword evidence="3" id="KW-0479">Metal-binding</keyword>
<dbReference type="Proteomes" id="UP000503162">
    <property type="component" value="Chromosome"/>
</dbReference>
<dbReference type="Pfam" id="PF00111">
    <property type="entry name" value="Fer2"/>
    <property type="match status" value="1"/>
</dbReference>
<dbReference type="GO" id="GO:0046872">
    <property type="term" value="F:metal ion binding"/>
    <property type="evidence" value="ECO:0007669"/>
    <property type="project" value="UniProtKB-KW"/>
</dbReference>
<protein>
    <submittedName>
        <fullName evidence="8">(2Fe-2S)-binding protein</fullName>
    </submittedName>
</protein>
<evidence type="ECO:0000313" key="9">
    <source>
        <dbReference type="Proteomes" id="UP000503162"/>
    </source>
</evidence>
<sequence>MPSIVYVQPDGSRQTITADVGSTVMATAMAHGVPGIVAECGGSAMCATCHVYVDEGSLAGLPPVSEVEDAMLASAASERRDNSRLSCQLVLAPGMETLVVNIPERQV</sequence>
<dbReference type="PANTHER" id="PTHR23426:SF65">
    <property type="entry name" value="FERREDOXIN-2, MITOCHONDRIAL"/>
    <property type="match status" value="1"/>
</dbReference>
<keyword evidence="4" id="KW-0408">Iron</keyword>
<dbReference type="GO" id="GO:0051537">
    <property type="term" value="F:2 iron, 2 sulfur cluster binding"/>
    <property type="evidence" value="ECO:0007669"/>
    <property type="project" value="UniProtKB-KW"/>
</dbReference>
<dbReference type="InterPro" id="IPR012675">
    <property type="entry name" value="Beta-grasp_dom_sf"/>
</dbReference>
<evidence type="ECO:0000256" key="2">
    <source>
        <dbReference type="ARBA" id="ARBA00022714"/>
    </source>
</evidence>
<evidence type="ECO:0000313" key="8">
    <source>
        <dbReference type="EMBL" id="QIM53457.1"/>
    </source>
</evidence>
<dbReference type="PANTHER" id="PTHR23426">
    <property type="entry name" value="FERREDOXIN/ADRENODOXIN"/>
    <property type="match status" value="1"/>
</dbReference>
<accession>A0A6G8IJS0</accession>
<evidence type="ECO:0000259" key="7">
    <source>
        <dbReference type="PROSITE" id="PS51085"/>
    </source>
</evidence>
<proteinExistence type="inferred from homology"/>
<evidence type="ECO:0000256" key="3">
    <source>
        <dbReference type="ARBA" id="ARBA00022723"/>
    </source>
</evidence>
<gene>
    <name evidence="8" type="ORF">G9Q37_15465</name>
</gene>
<keyword evidence="9" id="KW-1185">Reference proteome</keyword>
<feature type="domain" description="2Fe-2S ferredoxin-type" evidence="7">
    <location>
        <begin position="3"/>
        <end position="106"/>
    </location>
</feature>
<name>A0A6G8IJS0_9BURK</name>
<dbReference type="AlphaFoldDB" id="A0A6G8IJS0"/>
<organism evidence="8 9">
    <name type="scientific">Hydrogenophaga crocea</name>
    <dbReference type="NCBI Taxonomy" id="2716225"/>
    <lineage>
        <taxon>Bacteria</taxon>
        <taxon>Pseudomonadati</taxon>
        <taxon>Pseudomonadota</taxon>
        <taxon>Betaproteobacteria</taxon>
        <taxon>Burkholderiales</taxon>
        <taxon>Comamonadaceae</taxon>
        <taxon>Hydrogenophaga</taxon>
    </lineage>
</organism>
<dbReference type="CDD" id="cd00207">
    <property type="entry name" value="fer2"/>
    <property type="match status" value="1"/>
</dbReference>
<dbReference type="GO" id="GO:0005829">
    <property type="term" value="C:cytosol"/>
    <property type="evidence" value="ECO:0007669"/>
    <property type="project" value="TreeGrafter"/>
</dbReference>
<reference evidence="8 9" key="1">
    <citation type="submission" date="2020-03" db="EMBL/GenBank/DDBJ databases">
        <title>Hydrogenophaga sp. nov. isolated from cyanobacterial mat.</title>
        <authorList>
            <person name="Thorat V."/>
            <person name="Kirdat K."/>
            <person name="Tiwarekar B."/>
            <person name="Costa E.D."/>
            <person name="Yadav A."/>
        </authorList>
    </citation>
    <scope>NUCLEOTIDE SEQUENCE [LARGE SCALE GENOMIC DNA]</scope>
    <source>
        <strain evidence="8 9">BA0156</strain>
    </source>
</reference>
<dbReference type="Gene3D" id="3.10.20.30">
    <property type="match status" value="1"/>
</dbReference>
<dbReference type="KEGG" id="hcz:G9Q37_15465"/>
<evidence type="ECO:0000256" key="5">
    <source>
        <dbReference type="ARBA" id="ARBA00023014"/>
    </source>
</evidence>
<evidence type="ECO:0000256" key="4">
    <source>
        <dbReference type="ARBA" id="ARBA00023004"/>
    </source>
</evidence>
<dbReference type="PROSITE" id="PS00814">
    <property type="entry name" value="ADX"/>
    <property type="match status" value="1"/>
</dbReference>
<comment type="cofactor">
    <cofactor evidence="6">
        <name>[2Fe-2S] cluster</name>
        <dbReference type="ChEBI" id="CHEBI:190135"/>
    </cofactor>
</comment>
<dbReference type="GO" id="GO:0009055">
    <property type="term" value="F:electron transfer activity"/>
    <property type="evidence" value="ECO:0007669"/>
    <property type="project" value="TreeGrafter"/>
</dbReference>
<dbReference type="RefSeq" id="WP_166228541.1">
    <property type="nucleotide sequence ID" value="NZ_CP049989.1"/>
</dbReference>
<dbReference type="SUPFAM" id="SSF54292">
    <property type="entry name" value="2Fe-2S ferredoxin-like"/>
    <property type="match status" value="1"/>
</dbReference>
<dbReference type="InterPro" id="IPR001041">
    <property type="entry name" value="2Fe-2S_ferredoxin-type"/>
</dbReference>